<evidence type="ECO:0000256" key="3">
    <source>
        <dbReference type="SAM" id="SignalP"/>
    </source>
</evidence>
<evidence type="ECO:0000256" key="2">
    <source>
        <dbReference type="SAM" id="Phobius"/>
    </source>
</evidence>
<evidence type="ECO:0000313" key="4">
    <source>
        <dbReference type="EMBL" id="KAG8465893.1"/>
    </source>
</evidence>
<feature type="region of interest" description="Disordered" evidence="1">
    <location>
        <begin position="184"/>
        <end position="227"/>
    </location>
</feature>
<feature type="compositionally biased region" description="Basic and acidic residues" evidence="1">
    <location>
        <begin position="202"/>
        <end position="217"/>
    </location>
</feature>
<organism evidence="4 5">
    <name type="scientific">Diacronema lutheri</name>
    <name type="common">Unicellular marine alga</name>
    <name type="synonym">Monochrysis lutheri</name>
    <dbReference type="NCBI Taxonomy" id="2081491"/>
    <lineage>
        <taxon>Eukaryota</taxon>
        <taxon>Haptista</taxon>
        <taxon>Haptophyta</taxon>
        <taxon>Pavlovophyceae</taxon>
        <taxon>Pavlovales</taxon>
        <taxon>Pavlovaceae</taxon>
        <taxon>Diacronema</taxon>
    </lineage>
</organism>
<feature type="chain" id="PRO_5035268667" evidence="3">
    <location>
        <begin position="22"/>
        <end position="332"/>
    </location>
</feature>
<name>A0A8J6CFQ5_DIALT</name>
<dbReference type="Proteomes" id="UP000751190">
    <property type="component" value="Unassembled WGS sequence"/>
</dbReference>
<keyword evidence="2" id="KW-0812">Transmembrane</keyword>
<sequence length="332" mass="35625">MLAALLVGALSLSLTMEDGRTYEVQTLDETVDAQPALFRLDMDDPDDSEQPARPCPHHDGVMMGGGFSPAQGSFGSIGSLGSLFEGLVEQLLATPSVFSGELDVHPCAREMALTGCSLPSCLMQQPEVLGDACASLLLSRSRAASVEAVADAQAAWAVDEPLLFGPPDAPHALRVMHVRVFSDDSSDAGERDAVQRRHHHHEQHDGHSDRDGGDHHHGLYHHGHHHATDGVHAAGHRYVPHGAREQRAFAADADADELGASCLGLLFALTIWALMLRLICRCFCRGAKAREADVTPSLEPLEAAAIHKPHKLAPAANAVDYKPKDVDKIDML</sequence>
<feature type="signal peptide" evidence="3">
    <location>
        <begin position="1"/>
        <end position="21"/>
    </location>
</feature>
<feature type="transmembrane region" description="Helical" evidence="2">
    <location>
        <begin position="258"/>
        <end position="280"/>
    </location>
</feature>
<comment type="caution">
    <text evidence="4">The sequence shown here is derived from an EMBL/GenBank/DDBJ whole genome shotgun (WGS) entry which is preliminary data.</text>
</comment>
<protein>
    <submittedName>
        <fullName evidence="4">Uncharacterized protein</fullName>
    </submittedName>
</protein>
<reference evidence="4" key="1">
    <citation type="submission" date="2021-05" db="EMBL/GenBank/DDBJ databases">
        <title>The genome of the haptophyte Pavlova lutheri (Diacronema luteri, Pavlovales) - a model for lipid biosynthesis in eukaryotic algae.</title>
        <authorList>
            <person name="Hulatt C.J."/>
            <person name="Posewitz M.C."/>
        </authorList>
    </citation>
    <scope>NUCLEOTIDE SEQUENCE</scope>
    <source>
        <strain evidence="4">NIVA-4/92</strain>
    </source>
</reference>
<gene>
    <name evidence="4" type="ORF">KFE25_005463</name>
</gene>
<accession>A0A8J6CFQ5</accession>
<dbReference type="AlphaFoldDB" id="A0A8J6CFQ5"/>
<keyword evidence="2" id="KW-1133">Transmembrane helix</keyword>
<proteinExistence type="predicted"/>
<evidence type="ECO:0000256" key="1">
    <source>
        <dbReference type="SAM" id="MobiDB-lite"/>
    </source>
</evidence>
<keyword evidence="3" id="KW-0732">Signal</keyword>
<keyword evidence="5" id="KW-1185">Reference proteome</keyword>
<evidence type="ECO:0000313" key="5">
    <source>
        <dbReference type="Proteomes" id="UP000751190"/>
    </source>
</evidence>
<keyword evidence="2" id="KW-0472">Membrane</keyword>
<dbReference type="EMBL" id="JAGTXO010000009">
    <property type="protein sequence ID" value="KAG8465893.1"/>
    <property type="molecule type" value="Genomic_DNA"/>
</dbReference>